<feature type="region of interest" description="Disordered" evidence="1">
    <location>
        <begin position="1"/>
        <end position="26"/>
    </location>
</feature>
<evidence type="ECO:0000313" key="2">
    <source>
        <dbReference type="EMBL" id="RLW02633.1"/>
    </source>
</evidence>
<reference evidence="2 3" key="1">
    <citation type="journal article" date="2018" name="Proc. R. Soc. B">
        <title>A non-coding region near Follistatin controls head colour polymorphism in the Gouldian finch.</title>
        <authorList>
            <person name="Toomey M.B."/>
            <person name="Marques C.I."/>
            <person name="Andrade P."/>
            <person name="Araujo P.M."/>
            <person name="Sabatino S."/>
            <person name="Gazda M.A."/>
            <person name="Afonso S."/>
            <person name="Lopes R.J."/>
            <person name="Corbo J.C."/>
            <person name="Carneiro M."/>
        </authorList>
    </citation>
    <scope>NUCLEOTIDE SEQUENCE [LARGE SCALE GENOMIC DNA]</scope>
    <source>
        <strain evidence="2">Red01</strain>
        <tissue evidence="2">Muscle</tissue>
    </source>
</reference>
<comment type="caution">
    <text evidence="2">The sequence shown here is derived from an EMBL/GenBank/DDBJ whole genome shotgun (WGS) entry which is preliminary data.</text>
</comment>
<dbReference type="Proteomes" id="UP000276834">
    <property type="component" value="Unassembled WGS sequence"/>
</dbReference>
<feature type="compositionally biased region" description="Polar residues" evidence="1">
    <location>
        <begin position="13"/>
        <end position="26"/>
    </location>
</feature>
<feature type="compositionally biased region" description="Polar residues" evidence="1">
    <location>
        <begin position="187"/>
        <end position="197"/>
    </location>
</feature>
<evidence type="ECO:0000313" key="3">
    <source>
        <dbReference type="Proteomes" id="UP000276834"/>
    </source>
</evidence>
<dbReference type="EMBL" id="QUSF01000018">
    <property type="protein sequence ID" value="RLW02633.1"/>
    <property type="molecule type" value="Genomic_DNA"/>
</dbReference>
<accession>A0A3L8SKB4</accession>
<protein>
    <submittedName>
        <fullName evidence="2">Uncharacterized protein</fullName>
    </submittedName>
</protein>
<evidence type="ECO:0000256" key="1">
    <source>
        <dbReference type="SAM" id="MobiDB-lite"/>
    </source>
</evidence>
<keyword evidence="3" id="KW-1185">Reference proteome</keyword>
<organism evidence="2 3">
    <name type="scientific">Chloebia gouldiae</name>
    <name type="common">Gouldian finch</name>
    <name type="synonym">Erythrura gouldiae</name>
    <dbReference type="NCBI Taxonomy" id="44316"/>
    <lineage>
        <taxon>Eukaryota</taxon>
        <taxon>Metazoa</taxon>
        <taxon>Chordata</taxon>
        <taxon>Craniata</taxon>
        <taxon>Vertebrata</taxon>
        <taxon>Euteleostomi</taxon>
        <taxon>Archelosauria</taxon>
        <taxon>Archosauria</taxon>
        <taxon>Dinosauria</taxon>
        <taxon>Saurischia</taxon>
        <taxon>Theropoda</taxon>
        <taxon>Coelurosauria</taxon>
        <taxon>Aves</taxon>
        <taxon>Neognathae</taxon>
        <taxon>Neoaves</taxon>
        <taxon>Telluraves</taxon>
        <taxon>Australaves</taxon>
        <taxon>Passeriformes</taxon>
        <taxon>Passeroidea</taxon>
        <taxon>Passeridae</taxon>
        <taxon>Chloebia</taxon>
    </lineage>
</organism>
<dbReference type="OrthoDB" id="10600261at2759"/>
<proteinExistence type="predicted"/>
<name>A0A3L8SKB4_CHLGU</name>
<gene>
    <name evidence="2" type="ORF">DV515_00007042</name>
</gene>
<feature type="region of interest" description="Disordered" evidence="1">
    <location>
        <begin position="174"/>
        <end position="197"/>
    </location>
</feature>
<sequence length="197" mass="21437">MMNQHQALHPAQTPLSSSRAGATEANQPQEDFLVEFRDRQFLSGSDTCPSTLVVLSCTQAVESRAVSSCHFHQREKKHSLPQSVLGVYGSVSAGIQELMSPLQVNESRDSEPLKQTMKTKAFKWGDTIQERILMKLHSNLSLNKSAELSFWDFVSRGSEQDAQSSAGKLLHGAVDAAAPGDREEAIPTSSPALTGID</sequence>
<dbReference type="AlphaFoldDB" id="A0A3L8SKB4"/>